<keyword evidence="4 7" id="KW-0238">DNA-binding</keyword>
<evidence type="ECO:0000259" key="9">
    <source>
        <dbReference type="PROSITE" id="PS51755"/>
    </source>
</evidence>
<evidence type="ECO:0000313" key="11">
    <source>
        <dbReference type="Proteomes" id="UP000689967"/>
    </source>
</evidence>
<dbReference type="InterPro" id="IPR001789">
    <property type="entry name" value="Sig_transdc_resp-reg_receiver"/>
</dbReference>
<dbReference type="SMART" id="SM00862">
    <property type="entry name" value="Trans_reg_C"/>
    <property type="match status" value="1"/>
</dbReference>
<keyword evidence="5" id="KW-0804">Transcription</keyword>
<dbReference type="CDD" id="cd00383">
    <property type="entry name" value="trans_reg_C"/>
    <property type="match status" value="1"/>
</dbReference>
<dbReference type="EMBL" id="JAERQM010000005">
    <property type="protein sequence ID" value="MBU8545771.1"/>
    <property type="molecule type" value="Genomic_DNA"/>
</dbReference>
<organism evidence="10 11">
    <name type="scientific">Falsiroseomonas oleicola</name>
    <dbReference type="NCBI Taxonomy" id="2801474"/>
    <lineage>
        <taxon>Bacteria</taxon>
        <taxon>Pseudomonadati</taxon>
        <taxon>Pseudomonadota</taxon>
        <taxon>Alphaproteobacteria</taxon>
        <taxon>Acetobacterales</taxon>
        <taxon>Roseomonadaceae</taxon>
        <taxon>Falsiroseomonas</taxon>
    </lineage>
</organism>
<evidence type="ECO:0000256" key="1">
    <source>
        <dbReference type="ARBA" id="ARBA00022553"/>
    </source>
</evidence>
<feature type="domain" description="OmpR/PhoB-type" evidence="9">
    <location>
        <begin position="142"/>
        <end position="243"/>
    </location>
</feature>
<protein>
    <submittedName>
        <fullName evidence="10">Response regulator transcription factor</fullName>
    </submittedName>
</protein>
<dbReference type="RefSeq" id="WP_216877766.1">
    <property type="nucleotide sequence ID" value="NZ_JAERQM010000005.1"/>
</dbReference>
<dbReference type="PANTHER" id="PTHR48111">
    <property type="entry name" value="REGULATOR OF RPOS"/>
    <property type="match status" value="1"/>
</dbReference>
<name>A0ABS6HE60_9PROT</name>
<evidence type="ECO:0000256" key="6">
    <source>
        <dbReference type="PROSITE-ProRule" id="PRU00169"/>
    </source>
</evidence>
<evidence type="ECO:0000256" key="2">
    <source>
        <dbReference type="ARBA" id="ARBA00023012"/>
    </source>
</evidence>
<evidence type="ECO:0000259" key="8">
    <source>
        <dbReference type="PROSITE" id="PS50110"/>
    </source>
</evidence>
<evidence type="ECO:0000256" key="3">
    <source>
        <dbReference type="ARBA" id="ARBA00023015"/>
    </source>
</evidence>
<keyword evidence="1 6" id="KW-0597">Phosphoprotein</keyword>
<dbReference type="InterPro" id="IPR039420">
    <property type="entry name" value="WalR-like"/>
</dbReference>
<accession>A0ABS6HE60</accession>
<keyword evidence="11" id="KW-1185">Reference proteome</keyword>
<reference evidence="10 11" key="1">
    <citation type="submission" date="2021-01" db="EMBL/GenBank/DDBJ databases">
        <title>Roseomonas sp. nov, a bacterium isolated from an oil production mixture in Yumen Oilfield.</title>
        <authorList>
            <person name="Wu D."/>
        </authorList>
    </citation>
    <scope>NUCLEOTIDE SEQUENCE [LARGE SCALE GENOMIC DNA]</scope>
    <source>
        <strain evidence="10 11">ROY-5-3</strain>
    </source>
</reference>
<feature type="DNA-binding region" description="OmpR/PhoB-type" evidence="7">
    <location>
        <begin position="142"/>
        <end position="243"/>
    </location>
</feature>
<evidence type="ECO:0000313" key="10">
    <source>
        <dbReference type="EMBL" id="MBU8545771.1"/>
    </source>
</evidence>
<evidence type="ECO:0000256" key="4">
    <source>
        <dbReference type="ARBA" id="ARBA00023125"/>
    </source>
</evidence>
<feature type="domain" description="Response regulatory" evidence="8">
    <location>
        <begin position="7"/>
        <end position="122"/>
    </location>
</feature>
<sequence length="246" mass="26680">MAGGTTNLLVVEDDPFQRETICAYLSGQGFVVEGVADGRACRAAVAAGMPDAALLDVGLPGGEDGFALARWLRGQSSLLGIIMLTAAGDLVDRVVGLESGADDYITKPFEPRELLARIRAVMRRAGAESAAQAAQKPEALPPGKTRIGGAVLDLRRGLLLTAEGREDTLTEGEFTLLKLFVENPNRALHRDWLLERTSGDEEPEAFDRAIDLRIMRLRRKVERNPTRPMAIRTVRGVGYLFDPEAV</sequence>
<dbReference type="Pfam" id="PF00486">
    <property type="entry name" value="Trans_reg_C"/>
    <property type="match status" value="1"/>
</dbReference>
<dbReference type="InterPro" id="IPR001867">
    <property type="entry name" value="OmpR/PhoB-type_DNA-bd"/>
</dbReference>
<dbReference type="PANTHER" id="PTHR48111:SF4">
    <property type="entry name" value="DNA-BINDING DUAL TRANSCRIPTIONAL REGULATOR OMPR"/>
    <property type="match status" value="1"/>
</dbReference>
<proteinExistence type="predicted"/>
<evidence type="ECO:0000256" key="7">
    <source>
        <dbReference type="PROSITE-ProRule" id="PRU01091"/>
    </source>
</evidence>
<evidence type="ECO:0000256" key="5">
    <source>
        <dbReference type="ARBA" id="ARBA00023163"/>
    </source>
</evidence>
<keyword evidence="2" id="KW-0902">Two-component regulatory system</keyword>
<dbReference type="SMART" id="SM00448">
    <property type="entry name" value="REC"/>
    <property type="match status" value="1"/>
</dbReference>
<comment type="caution">
    <text evidence="10">The sequence shown here is derived from an EMBL/GenBank/DDBJ whole genome shotgun (WGS) entry which is preliminary data.</text>
</comment>
<keyword evidence="3" id="KW-0805">Transcription regulation</keyword>
<dbReference type="Pfam" id="PF00072">
    <property type="entry name" value="Response_reg"/>
    <property type="match status" value="1"/>
</dbReference>
<dbReference type="PROSITE" id="PS50110">
    <property type="entry name" value="RESPONSE_REGULATORY"/>
    <property type="match status" value="1"/>
</dbReference>
<dbReference type="Proteomes" id="UP000689967">
    <property type="component" value="Unassembled WGS sequence"/>
</dbReference>
<gene>
    <name evidence="10" type="ORF">JJQ90_18760</name>
</gene>
<feature type="modified residue" description="4-aspartylphosphate" evidence="6">
    <location>
        <position position="56"/>
    </location>
</feature>
<dbReference type="PROSITE" id="PS51755">
    <property type="entry name" value="OMPR_PHOB"/>
    <property type="match status" value="1"/>
</dbReference>